<dbReference type="OrthoDB" id="9991317at2759"/>
<proteinExistence type="predicted"/>
<reference evidence="3 4" key="1">
    <citation type="journal article" date="2021" name="Nat. Commun.">
        <title>Genetic determinants of endophytism in the Arabidopsis root mycobiome.</title>
        <authorList>
            <person name="Mesny F."/>
            <person name="Miyauchi S."/>
            <person name="Thiergart T."/>
            <person name="Pickel B."/>
            <person name="Atanasova L."/>
            <person name="Karlsson M."/>
            <person name="Huettel B."/>
            <person name="Barry K.W."/>
            <person name="Haridas S."/>
            <person name="Chen C."/>
            <person name="Bauer D."/>
            <person name="Andreopoulos W."/>
            <person name="Pangilinan J."/>
            <person name="LaButti K."/>
            <person name="Riley R."/>
            <person name="Lipzen A."/>
            <person name="Clum A."/>
            <person name="Drula E."/>
            <person name="Henrissat B."/>
            <person name="Kohler A."/>
            <person name="Grigoriev I.V."/>
            <person name="Martin F.M."/>
            <person name="Hacquard S."/>
        </authorList>
    </citation>
    <scope>NUCLEOTIDE SEQUENCE [LARGE SCALE GENOMIC DNA]</scope>
    <source>
        <strain evidence="3 4">MPI-CAGE-CH-0241</strain>
    </source>
</reference>
<feature type="compositionally biased region" description="Polar residues" evidence="1">
    <location>
        <begin position="668"/>
        <end position="687"/>
    </location>
</feature>
<dbReference type="Pfam" id="PF12770">
    <property type="entry name" value="CHAT"/>
    <property type="match status" value="1"/>
</dbReference>
<name>A0A9P8VXK9_9HYPO</name>
<evidence type="ECO:0000259" key="2">
    <source>
        <dbReference type="Pfam" id="PF12770"/>
    </source>
</evidence>
<dbReference type="SUPFAM" id="SSF81901">
    <property type="entry name" value="HCP-like"/>
    <property type="match status" value="1"/>
</dbReference>
<dbReference type="PANTHER" id="PTHR19959">
    <property type="entry name" value="KINESIN LIGHT CHAIN"/>
    <property type="match status" value="1"/>
</dbReference>
<dbReference type="Proteomes" id="UP000777438">
    <property type="component" value="Unassembled WGS sequence"/>
</dbReference>
<dbReference type="InterPro" id="IPR024983">
    <property type="entry name" value="CHAT_dom"/>
</dbReference>
<dbReference type="EMBL" id="JAGPYM010000023">
    <property type="protein sequence ID" value="KAH6883524.1"/>
    <property type="molecule type" value="Genomic_DNA"/>
</dbReference>
<evidence type="ECO:0000256" key="1">
    <source>
        <dbReference type="SAM" id="MobiDB-lite"/>
    </source>
</evidence>
<protein>
    <submittedName>
        <fullName evidence="3">CHAT domain-containing protein</fullName>
    </submittedName>
</protein>
<dbReference type="Gene3D" id="1.25.40.10">
    <property type="entry name" value="Tetratricopeptide repeat domain"/>
    <property type="match status" value="2"/>
</dbReference>
<accession>A0A9P8VXK9</accession>
<feature type="domain" description="CHAT" evidence="2">
    <location>
        <begin position="507"/>
        <end position="813"/>
    </location>
</feature>
<sequence>MKDLEDAIRTARQAVESTPANHPDQAGYLNNFGNLLGRQYERTGEMKDLEDAIQTARQAVESTPANHLNRTGRLTNLGNLLGLRYERTGEMRDLEDAIQTARQAVESMPANHPDRAACLNNLGDQLSLQYERTGEMRDLEEDIQTTRQAVESTPADHPNRTACLTNLGNKLGWWYEWTGEVKDLEEAIQTARQAVESTPANHPDRACCLNNLGTLLGRRYERMGEMRDLEDAIQTARQAVESTPANNPDQAGHLTNLGNLLGLRYERTGEMKDIEEASIHLHNAWDCPNVVPFHRVRAAARCLKMLATQHRLDAGMNLGKAVIDLLPTVHTRVLDLNDQQFVMSTFAGVASDLCAFLLASNRPNDALQYLEQDYPQLAQQYESLVNEVNTPLRKVGHDAAEVQAAKRRREAAAELDACIREIRRTPGRERFLLGRTITEMQECAAKGSIVVVNITEFRSDAILISRNAVKALALSELSASDAKDRLNKTWTAKKRSGRRGKNEEFLEYLSWLWKACVKQILDEIPKQNPLCPGLPRVWWIGTGLGSSMPFHAAGLHTRESTENTYSRVLSSYTPSIKALAHARNRAKSNDEVQATHGSLLIATMPTSPKGSTDKKAPRDLPGVIEEKDKIIEAARDLICTAVVDYPSVDQVLQSLEECRIAHFACHGTSDSSDPSNSGLILQKSSNGPGEAPDQDRLTVHSISELRLRYAQIAYLSACSTAENKAARLSDEVIHVVSGFQVARFPHVVGCLWPAGDSECVEVARRFYLLILQRSRSVLGDGEVASALQEAVMAVRAAEINMPLNWAQFVHYGA</sequence>
<dbReference type="InterPro" id="IPR011990">
    <property type="entry name" value="TPR-like_helical_dom_sf"/>
</dbReference>
<organism evidence="3 4">
    <name type="scientific">Thelonectria olida</name>
    <dbReference type="NCBI Taxonomy" id="1576542"/>
    <lineage>
        <taxon>Eukaryota</taxon>
        <taxon>Fungi</taxon>
        <taxon>Dikarya</taxon>
        <taxon>Ascomycota</taxon>
        <taxon>Pezizomycotina</taxon>
        <taxon>Sordariomycetes</taxon>
        <taxon>Hypocreomycetidae</taxon>
        <taxon>Hypocreales</taxon>
        <taxon>Nectriaceae</taxon>
        <taxon>Thelonectria</taxon>
    </lineage>
</organism>
<feature type="region of interest" description="Disordered" evidence="1">
    <location>
        <begin position="667"/>
        <end position="695"/>
    </location>
</feature>
<dbReference type="Pfam" id="PF13374">
    <property type="entry name" value="TPR_10"/>
    <property type="match status" value="4"/>
</dbReference>
<comment type="caution">
    <text evidence="3">The sequence shown here is derived from an EMBL/GenBank/DDBJ whole genome shotgun (WGS) entry which is preliminary data.</text>
</comment>
<gene>
    <name evidence="3" type="ORF">B0T10DRAFT_445920</name>
</gene>
<dbReference type="PANTHER" id="PTHR19959:SF119">
    <property type="entry name" value="FUNGAL LIPASE-LIKE DOMAIN-CONTAINING PROTEIN"/>
    <property type="match status" value="1"/>
</dbReference>
<evidence type="ECO:0000313" key="3">
    <source>
        <dbReference type="EMBL" id="KAH6883524.1"/>
    </source>
</evidence>
<keyword evidence="4" id="KW-1185">Reference proteome</keyword>
<evidence type="ECO:0000313" key="4">
    <source>
        <dbReference type="Proteomes" id="UP000777438"/>
    </source>
</evidence>
<dbReference type="AlphaFoldDB" id="A0A9P8VXK9"/>